<keyword evidence="4" id="KW-1185">Reference proteome</keyword>
<reference evidence="3 4" key="1">
    <citation type="submission" date="2016-08" db="EMBL/GenBank/DDBJ databases">
        <title>Whole genome sequence of Mesorhizobium sp. strain UASWS1009 isolated from industrial sewage.</title>
        <authorList>
            <person name="Crovadore J."/>
            <person name="Calmin G."/>
            <person name="Chablais R."/>
            <person name="Cochard B."/>
            <person name="Lefort F."/>
        </authorList>
    </citation>
    <scope>NUCLEOTIDE SEQUENCE [LARGE SCALE GENOMIC DNA]</scope>
    <source>
        <strain evidence="3 4">UASWS1009</strain>
    </source>
</reference>
<comment type="caution">
    <text evidence="3">The sequence shown here is derived from an EMBL/GenBank/DDBJ whole genome shotgun (WGS) entry which is preliminary data.</text>
</comment>
<dbReference type="InterPro" id="IPR001638">
    <property type="entry name" value="Solute-binding_3/MltF_N"/>
</dbReference>
<dbReference type="Gene3D" id="3.40.190.10">
    <property type="entry name" value="Periplasmic binding protein-like II"/>
    <property type="match status" value="2"/>
</dbReference>
<dbReference type="PANTHER" id="PTHR35936:SF17">
    <property type="entry name" value="ARGININE-BINDING EXTRACELLULAR PROTEIN ARTP"/>
    <property type="match status" value="1"/>
</dbReference>
<organism evidence="3 4">
    <name type="scientific">Mesorhizobium hungaricum</name>
    <dbReference type="NCBI Taxonomy" id="1566387"/>
    <lineage>
        <taxon>Bacteria</taxon>
        <taxon>Pseudomonadati</taxon>
        <taxon>Pseudomonadota</taxon>
        <taxon>Alphaproteobacteria</taxon>
        <taxon>Hyphomicrobiales</taxon>
        <taxon>Phyllobacteriaceae</taxon>
        <taxon>Mesorhizobium</taxon>
    </lineage>
</organism>
<dbReference type="SMART" id="SM00062">
    <property type="entry name" value="PBPb"/>
    <property type="match status" value="1"/>
</dbReference>
<keyword evidence="1" id="KW-0732">Signal</keyword>
<evidence type="ECO:0000313" key="4">
    <source>
        <dbReference type="Proteomes" id="UP000094412"/>
    </source>
</evidence>
<dbReference type="Proteomes" id="UP000094412">
    <property type="component" value="Unassembled WGS sequence"/>
</dbReference>
<dbReference type="SUPFAM" id="SSF53850">
    <property type="entry name" value="Periplasmic binding protein-like II"/>
    <property type="match status" value="1"/>
</dbReference>
<dbReference type="EMBL" id="MDEO01000033">
    <property type="protein sequence ID" value="OCX16273.1"/>
    <property type="molecule type" value="Genomic_DNA"/>
</dbReference>
<feature type="domain" description="Solute-binding protein family 3/N-terminal" evidence="2">
    <location>
        <begin position="16"/>
        <end position="245"/>
    </location>
</feature>
<dbReference type="PANTHER" id="PTHR35936">
    <property type="entry name" value="MEMBRANE-BOUND LYTIC MUREIN TRANSGLYCOSYLASE F"/>
    <property type="match status" value="1"/>
</dbReference>
<name>A0A1C2DNN2_9HYPH</name>
<evidence type="ECO:0000313" key="3">
    <source>
        <dbReference type="EMBL" id="OCX16273.1"/>
    </source>
</evidence>
<evidence type="ECO:0000256" key="1">
    <source>
        <dbReference type="ARBA" id="ARBA00022729"/>
    </source>
</evidence>
<dbReference type="AlphaFoldDB" id="A0A1C2DNN2"/>
<dbReference type="RefSeq" id="WP_024926256.1">
    <property type="nucleotide sequence ID" value="NZ_MDEO01000033.1"/>
</dbReference>
<protein>
    <recommendedName>
        <fullName evidence="2">Solute-binding protein family 3/N-terminal domain-containing protein</fullName>
    </recommendedName>
</protein>
<sequence length="251" mass="26602">MSVGSDGSGDVGVPAEVVFAYLDEPPFCWPGADGRPHGCDVEVAEAVLKAIGVERISTRLVTFAELMPGVAEGAWTINTPLFVTPERALQVAFSRPVWSLADGFMMRADNSRQLDSYRAIAANEMAVIGVVAGQVQHQSALAAGVPTARTRLFATQKAAVEAVLSGVVDAYASVAMAHRGYLREHVDIRLEVIDLGVEGKAKPAVGAFSFALSDVGLREAFDRQLAAYLGSPEHVAIMERHGFSHAEIVGA</sequence>
<proteinExistence type="predicted"/>
<dbReference type="STRING" id="1566387.QV13_15630"/>
<dbReference type="Pfam" id="PF00497">
    <property type="entry name" value="SBP_bac_3"/>
    <property type="match status" value="1"/>
</dbReference>
<accession>A0A1C2DNN2</accession>
<evidence type="ECO:0000259" key="2">
    <source>
        <dbReference type="SMART" id="SM00062"/>
    </source>
</evidence>
<gene>
    <name evidence="3" type="ORF">QV13_15630</name>
</gene>